<dbReference type="KEGG" id="hdn:Hden_2420"/>
<evidence type="ECO:0000256" key="2">
    <source>
        <dbReference type="ARBA" id="ARBA00022729"/>
    </source>
</evidence>
<proteinExistence type="inferred from homology"/>
<sequence precursor="true">MLATIARSMWLRLAAVSILAATVGACASNKELQPDALSGKYGAATPGSQRDFSQNVGDIVYFSTDSIDLTPEAQQTLSKQAQWLQQYSQYAITIEGHADERGTREYNIALGARRATTVRNFLSQHGINGARIRTISYGKERPVAVCNDISCWSQNRRAQTVLNSGGVVSQR</sequence>
<dbReference type="EMBL" id="CP002083">
    <property type="protein sequence ID" value="ADJ24217.1"/>
    <property type="molecule type" value="Genomic_DNA"/>
</dbReference>
<dbReference type="AlphaFoldDB" id="D8JRZ9"/>
<dbReference type="InterPro" id="IPR050330">
    <property type="entry name" value="Bact_OuterMem_StrucFunc"/>
</dbReference>
<dbReference type="CDD" id="cd07185">
    <property type="entry name" value="OmpA_C-like"/>
    <property type="match status" value="1"/>
</dbReference>
<dbReference type="PROSITE" id="PS51123">
    <property type="entry name" value="OMPA_2"/>
    <property type="match status" value="1"/>
</dbReference>
<evidence type="ECO:0000256" key="8">
    <source>
        <dbReference type="HAMAP-Rule" id="MF_02204"/>
    </source>
</evidence>
<dbReference type="HOGENOM" id="CLU_016890_9_2_5"/>
<reference evidence="12" key="1">
    <citation type="journal article" date="2011" name="J. Bacteriol.">
        <title>Genome sequences of eight morphologically diverse alphaproteobacteria.</title>
        <authorList>
            <consortium name="US DOE Joint Genome Institute"/>
            <person name="Brown P.J."/>
            <person name="Kysela D.T."/>
            <person name="Buechlein A."/>
            <person name="Hemmerich C."/>
            <person name="Brun Y.V."/>
        </authorList>
    </citation>
    <scope>NUCLEOTIDE SEQUENCE [LARGE SCALE GENOMIC DNA]</scope>
    <source>
        <strain evidence="12">ATCC 51888 / DSM 1869 / NCIB 11706 / TK 0415</strain>
    </source>
</reference>
<dbReference type="InterPro" id="IPR036737">
    <property type="entry name" value="OmpA-like_sf"/>
</dbReference>
<dbReference type="InterPro" id="IPR006665">
    <property type="entry name" value="OmpA-like"/>
</dbReference>
<protein>
    <recommendedName>
        <fullName evidence="8">Peptidoglycan-associated lipoprotein</fullName>
        <shortName evidence="8">PAL</shortName>
    </recommendedName>
</protein>
<dbReference type="PROSITE" id="PS01068">
    <property type="entry name" value="OMPA_1"/>
    <property type="match status" value="1"/>
</dbReference>
<evidence type="ECO:0000313" key="11">
    <source>
        <dbReference type="EMBL" id="ADJ24217.1"/>
    </source>
</evidence>
<evidence type="ECO:0000256" key="9">
    <source>
        <dbReference type="SAM" id="SignalP"/>
    </source>
</evidence>
<evidence type="ECO:0000256" key="4">
    <source>
        <dbReference type="ARBA" id="ARBA00023139"/>
    </source>
</evidence>
<feature type="chain" id="PRO_5003116282" description="Peptidoglycan-associated lipoprotein" evidence="9">
    <location>
        <begin position="28"/>
        <end position="171"/>
    </location>
</feature>
<dbReference type="Gene3D" id="3.30.1330.60">
    <property type="entry name" value="OmpA-like domain"/>
    <property type="match status" value="1"/>
</dbReference>
<dbReference type="STRING" id="582899.Hden_2420"/>
<organism evidence="11 12">
    <name type="scientific">Hyphomicrobium denitrificans (strain ATCC 51888 / DSM 1869 / NCIMB 11706 / TK 0415)</name>
    <dbReference type="NCBI Taxonomy" id="582899"/>
    <lineage>
        <taxon>Bacteria</taxon>
        <taxon>Pseudomonadati</taxon>
        <taxon>Pseudomonadota</taxon>
        <taxon>Alphaproteobacteria</taxon>
        <taxon>Hyphomicrobiales</taxon>
        <taxon>Hyphomicrobiaceae</taxon>
        <taxon>Hyphomicrobium</taxon>
    </lineage>
</organism>
<comment type="similarity">
    <text evidence="8">Belongs to the Pal lipoprotein family.</text>
</comment>
<evidence type="ECO:0000256" key="3">
    <source>
        <dbReference type="ARBA" id="ARBA00023136"/>
    </source>
</evidence>
<keyword evidence="3 8" id="KW-0472">Membrane</keyword>
<keyword evidence="6 8" id="KW-0449">Lipoprotein</keyword>
<feature type="domain" description="OmpA-like" evidence="10">
    <location>
        <begin position="49"/>
        <end position="166"/>
    </location>
</feature>
<comment type="subcellular location">
    <subcellularLocation>
        <location evidence="8">Cell outer membrane</location>
        <topology evidence="8">Lipid-anchor</topology>
    </subcellularLocation>
</comment>
<dbReference type="HAMAP" id="MF_02204">
    <property type="entry name" value="Pal"/>
    <property type="match status" value="1"/>
</dbReference>
<dbReference type="Proteomes" id="UP000002033">
    <property type="component" value="Chromosome"/>
</dbReference>
<dbReference type="PROSITE" id="PS51257">
    <property type="entry name" value="PROKAR_LIPOPROTEIN"/>
    <property type="match status" value="1"/>
</dbReference>
<dbReference type="GO" id="GO:0051301">
    <property type="term" value="P:cell division"/>
    <property type="evidence" value="ECO:0007669"/>
    <property type="project" value="UniProtKB-UniRule"/>
</dbReference>
<dbReference type="InterPro" id="IPR006664">
    <property type="entry name" value="OMP_bac"/>
</dbReference>
<comment type="function">
    <text evidence="8">Part of the Tol-Pal system, which plays a role in outer membrane invagination during cell division and is important for maintaining outer membrane integrity.</text>
</comment>
<feature type="signal peptide" evidence="9">
    <location>
        <begin position="1"/>
        <end position="27"/>
    </location>
</feature>
<keyword evidence="4 8" id="KW-0564">Palmitate</keyword>
<dbReference type="PRINTS" id="PR01021">
    <property type="entry name" value="OMPADOMAIN"/>
</dbReference>
<dbReference type="OrthoDB" id="9809164at2"/>
<accession>D8JRZ9</accession>
<dbReference type="PANTHER" id="PTHR30329">
    <property type="entry name" value="STATOR ELEMENT OF FLAGELLAR MOTOR COMPLEX"/>
    <property type="match status" value="1"/>
</dbReference>
<evidence type="ECO:0000256" key="5">
    <source>
        <dbReference type="ARBA" id="ARBA00023237"/>
    </source>
</evidence>
<dbReference type="SUPFAM" id="SSF103088">
    <property type="entry name" value="OmpA-like"/>
    <property type="match status" value="1"/>
</dbReference>
<evidence type="ECO:0000256" key="6">
    <source>
        <dbReference type="ARBA" id="ARBA00023288"/>
    </source>
</evidence>
<evidence type="ECO:0000256" key="1">
    <source>
        <dbReference type="ARBA" id="ARBA00022618"/>
    </source>
</evidence>
<name>D8JRZ9_HYPDA</name>
<gene>
    <name evidence="8" type="primary">pal</name>
    <name evidence="11" type="ordered locus">Hden_2420</name>
</gene>
<keyword evidence="5 8" id="KW-0998">Cell outer membrane</keyword>
<dbReference type="Pfam" id="PF00691">
    <property type="entry name" value="OmpA"/>
    <property type="match status" value="1"/>
</dbReference>
<evidence type="ECO:0000256" key="7">
    <source>
        <dbReference type="ARBA" id="ARBA00023306"/>
    </source>
</evidence>
<dbReference type="NCBIfam" id="TIGR02802">
    <property type="entry name" value="Pal_lipo"/>
    <property type="match status" value="1"/>
</dbReference>
<dbReference type="eggNOG" id="COG2885">
    <property type="taxonomic scope" value="Bacteria"/>
</dbReference>
<keyword evidence="7 8" id="KW-0131">Cell cycle</keyword>
<keyword evidence="1 8" id="KW-0132">Cell division</keyword>
<dbReference type="GO" id="GO:0009279">
    <property type="term" value="C:cell outer membrane"/>
    <property type="evidence" value="ECO:0007669"/>
    <property type="project" value="UniProtKB-SubCell"/>
</dbReference>
<keyword evidence="12" id="KW-1185">Reference proteome</keyword>
<evidence type="ECO:0000313" key="12">
    <source>
        <dbReference type="Proteomes" id="UP000002033"/>
    </source>
</evidence>
<keyword evidence="2 8" id="KW-0732">Signal</keyword>
<dbReference type="RefSeq" id="WP_013216376.1">
    <property type="nucleotide sequence ID" value="NC_014313.1"/>
</dbReference>
<comment type="subunit">
    <text evidence="8">The Tol-Pal system is composed of five core proteins: the inner membrane proteins TolA, TolQ and TolR, the periplasmic protein TolB and the outer membrane protein Pal. They form a network linking the inner and outer membranes and the peptidoglycan layer.</text>
</comment>
<dbReference type="InterPro" id="IPR014169">
    <property type="entry name" value="Pal_lipo_C"/>
</dbReference>
<evidence type="ECO:0000259" key="10">
    <source>
        <dbReference type="PROSITE" id="PS51123"/>
    </source>
</evidence>
<dbReference type="InterPro" id="IPR039001">
    <property type="entry name" value="Pal"/>
</dbReference>
<dbReference type="PANTHER" id="PTHR30329:SF21">
    <property type="entry name" value="LIPOPROTEIN YIAD-RELATED"/>
    <property type="match status" value="1"/>
</dbReference>
<dbReference type="InterPro" id="IPR006690">
    <property type="entry name" value="OMPA-like_CS"/>
</dbReference>